<dbReference type="EMBL" id="BGPR01012091">
    <property type="protein sequence ID" value="GBN54525.1"/>
    <property type="molecule type" value="Genomic_DNA"/>
</dbReference>
<comment type="caution">
    <text evidence="1">The sequence shown here is derived from an EMBL/GenBank/DDBJ whole genome shotgun (WGS) entry which is preliminary data.</text>
</comment>
<protein>
    <submittedName>
        <fullName evidence="1">Uncharacterized protein</fullName>
    </submittedName>
</protein>
<evidence type="ECO:0000313" key="2">
    <source>
        <dbReference type="Proteomes" id="UP000499080"/>
    </source>
</evidence>
<organism evidence="1 2">
    <name type="scientific">Araneus ventricosus</name>
    <name type="common">Orbweaver spider</name>
    <name type="synonym">Epeira ventricosa</name>
    <dbReference type="NCBI Taxonomy" id="182803"/>
    <lineage>
        <taxon>Eukaryota</taxon>
        <taxon>Metazoa</taxon>
        <taxon>Ecdysozoa</taxon>
        <taxon>Arthropoda</taxon>
        <taxon>Chelicerata</taxon>
        <taxon>Arachnida</taxon>
        <taxon>Araneae</taxon>
        <taxon>Araneomorphae</taxon>
        <taxon>Entelegynae</taxon>
        <taxon>Araneoidea</taxon>
        <taxon>Araneidae</taxon>
        <taxon>Araneus</taxon>
    </lineage>
</organism>
<proteinExistence type="predicted"/>
<sequence length="179" mass="19860">MGENRENASIKCEVVRSRHTSTSLGLLSRSSPVLACLSDANGDTGRSDTGMALEFARRGGDLPDRGDECNEIGLKFSPDYYLSSTVEYPVQKFSPTGYQIPPVFYKIFPPKLGTPGPPSGATPDLTARQQQTVTATAEIQERPGIFQPVHQSFQRHYLLINDFRSHCFVESIINLKYFI</sequence>
<reference evidence="1 2" key="1">
    <citation type="journal article" date="2019" name="Sci. Rep.">
        <title>Orb-weaving spider Araneus ventricosus genome elucidates the spidroin gene catalogue.</title>
        <authorList>
            <person name="Kono N."/>
            <person name="Nakamura H."/>
            <person name="Ohtoshi R."/>
            <person name="Moran D.A.P."/>
            <person name="Shinohara A."/>
            <person name="Yoshida Y."/>
            <person name="Fujiwara M."/>
            <person name="Mori M."/>
            <person name="Tomita M."/>
            <person name="Arakawa K."/>
        </authorList>
    </citation>
    <scope>NUCLEOTIDE SEQUENCE [LARGE SCALE GENOMIC DNA]</scope>
</reference>
<dbReference type="AlphaFoldDB" id="A0A4Y2PRM7"/>
<keyword evidence="2" id="KW-1185">Reference proteome</keyword>
<name>A0A4Y2PRM7_ARAVE</name>
<dbReference type="Proteomes" id="UP000499080">
    <property type="component" value="Unassembled WGS sequence"/>
</dbReference>
<accession>A0A4Y2PRM7</accession>
<evidence type="ECO:0000313" key="1">
    <source>
        <dbReference type="EMBL" id="GBN54525.1"/>
    </source>
</evidence>
<gene>
    <name evidence="1" type="ORF">AVEN_127162_1</name>
</gene>